<comment type="caution">
    <text evidence="1">The sequence shown here is derived from an EMBL/GenBank/DDBJ whole genome shotgun (WGS) entry which is preliminary data.</text>
</comment>
<sequence length="92" mass="10454">MTTNKGPLNKVSIELMLRNNEVLTLKSVTTIRVKKVTLLEFSPIIHSYEFSSNETTKEASTKFVNSHDVVNIVVDIHIEEATSKIVKDYLFD</sequence>
<evidence type="ECO:0000313" key="2">
    <source>
        <dbReference type="Proteomes" id="UP001396334"/>
    </source>
</evidence>
<evidence type="ECO:0000313" key="1">
    <source>
        <dbReference type="EMBL" id="KAK8486319.1"/>
    </source>
</evidence>
<gene>
    <name evidence="1" type="ORF">V6N11_021576</name>
</gene>
<dbReference type="EMBL" id="JBBPBN010000447">
    <property type="protein sequence ID" value="KAK8486319.1"/>
    <property type="molecule type" value="Genomic_DNA"/>
</dbReference>
<organism evidence="1 2">
    <name type="scientific">Hibiscus sabdariffa</name>
    <name type="common">roselle</name>
    <dbReference type="NCBI Taxonomy" id="183260"/>
    <lineage>
        <taxon>Eukaryota</taxon>
        <taxon>Viridiplantae</taxon>
        <taxon>Streptophyta</taxon>
        <taxon>Embryophyta</taxon>
        <taxon>Tracheophyta</taxon>
        <taxon>Spermatophyta</taxon>
        <taxon>Magnoliopsida</taxon>
        <taxon>eudicotyledons</taxon>
        <taxon>Gunneridae</taxon>
        <taxon>Pentapetalae</taxon>
        <taxon>rosids</taxon>
        <taxon>malvids</taxon>
        <taxon>Malvales</taxon>
        <taxon>Malvaceae</taxon>
        <taxon>Malvoideae</taxon>
        <taxon>Hibiscus</taxon>
    </lineage>
</organism>
<accession>A0ABR2A091</accession>
<keyword evidence="2" id="KW-1185">Reference proteome</keyword>
<protein>
    <submittedName>
        <fullName evidence="1">Uncharacterized protein</fullName>
    </submittedName>
</protein>
<proteinExistence type="predicted"/>
<dbReference type="Proteomes" id="UP001396334">
    <property type="component" value="Unassembled WGS sequence"/>
</dbReference>
<reference evidence="1 2" key="1">
    <citation type="journal article" date="2024" name="G3 (Bethesda)">
        <title>Genome assembly of Hibiscus sabdariffa L. provides insights into metabolisms of medicinal natural products.</title>
        <authorList>
            <person name="Kim T."/>
        </authorList>
    </citation>
    <scope>NUCLEOTIDE SEQUENCE [LARGE SCALE GENOMIC DNA]</scope>
    <source>
        <strain evidence="1">TK-2024</strain>
        <tissue evidence="1">Old leaves</tissue>
    </source>
</reference>
<name>A0ABR2A091_9ROSI</name>